<keyword evidence="3" id="KW-0021">Allosteric enzyme</keyword>
<comment type="catalytic activity">
    <reaction evidence="1">
        <text>[(1-&gt;4)-alpha-D-glucosyl](n) + phosphate = [(1-&gt;4)-alpha-D-glucosyl](n-1) + alpha-D-glucose 1-phosphate</text>
        <dbReference type="Rhea" id="RHEA:41732"/>
        <dbReference type="Rhea" id="RHEA-COMP:9584"/>
        <dbReference type="Rhea" id="RHEA-COMP:9586"/>
        <dbReference type="ChEBI" id="CHEBI:15444"/>
        <dbReference type="ChEBI" id="CHEBI:43474"/>
        <dbReference type="ChEBI" id="CHEBI:58601"/>
        <dbReference type="EC" id="2.4.1.1"/>
    </reaction>
</comment>
<name>A0A225E4U7_9BACT</name>
<evidence type="ECO:0000256" key="1">
    <source>
        <dbReference type="ARBA" id="ARBA00001275"/>
    </source>
</evidence>
<feature type="domain" description="DUF3417" evidence="5">
    <location>
        <begin position="15"/>
        <end position="122"/>
    </location>
</feature>
<dbReference type="InterPro" id="IPR052182">
    <property type="entry name" value="Glycogen/Maltodextrin_Phosph"/>
</dbReference>
<evidence type="ECO:0000256" key="2">
    <source>
        <dbReference type="ARBA" id="ARBA00006047"/>
    </source>
</evidence>
<dbReference type="InterPro" id="IPR000811">
    <property type="entry name" value="Glyco_trans_35"/>
</dbReference>
<comment type="caution">
    <text evidence="6">The sequence shown here is derived from an EMBL/GenBank/DDBJ whole genome shotgun (WGS) entry which is preliminary data.</text>
</comment>
<dbReference type="GO" id="GO:0030170">
    <property type="term" value="F:pyridoxal phosphate binding"/>
    <property type="evidence" value="ECO:0007669"/>
    <property type="project" value="InterPro"/>
</dbReference>
<dbReference type="SUPFAM" id="SSF53756">
    <property type="entry name" value="UDP-Glycosyltransferase/glycogen phosphorylase"/>
    <property type="match status" value="1"/>
</dbReference>
<evidence type="ECO:0000256" key="4">
    <source>
        <dbReference type="PIRSR" id="PIRSR000460-1"/>
    </source>
</evidence>
<dbReference type="InterPro" id="IPR011834">
    <property type="entry name" value="Agluc_phsphrylas"/>
</dbReference>
<comment type="similarity">
    <text evidence="2">Belongs to the glycogen phosphorylase family.</text>
</comment>
<dbReference type="Pfam" id="PF11897">
    <property type="entry name" value="DUF3417"/>
    <property type="match status" value="1"/>
</dbReference>
<evidence type="ECO:0000313" key="6">
    <source>
        <dbReference type="EMBL" id="OWK43705.1"/>
    </source>
</evidence>
<evidence type="ECO:0000259" key="5">
    <source>
        <dbReference type="Pfam" id="PF11897"/>
    </source>
</evidence>
<keyword evidence="7" id="KW-1185">Reference proteome</keyword>
<dbReference type="InterPro" id="IPR024517">
    <property type="entry name" value="Glycogen_phosphorylase_DUF3417"/>
</dbReference>
<dbReference type="Pfam" id="PF00343">
    <property type="entry name" value="Phosphorylase"/>
    <property type="match status" value="1"/>
</dbReference>
<feature type="modified residue" description="N6-(pyridoxal phosphate)lysine" evidence="4">
    <location>
        <position position="609"/>
    </location>
</feature>
<proteinExistence type="inferred from homology"/>
<dbReference type="Gene3D" id="3.40.50.2000">
    <property type="entry name" value="Glycogen Phosphorylase B"/>
    <property type="match status" value="3"/>
</dbReference>
<dbReference type="GO" id="GO:0005975">
    <property type="term" value="P:carbohydrate metabolic process"/>
    <property type="evidence" value="ECO:0007669"/>
    <property type="project" value="InterPro"/>
</dbReference>
<dbReference type="PANTHER" id="PTHR42655">
    <property type="entry name" value="GLYCOGEN PHOSPHORYLASE"/>
    <property type="match status" value="1"/>
</dbReference>
<evidence type="ECO:0000256" key="3">
    <source>
        <dbReference type="ARBA" id="ARBA00022533"/>
    </source>
</evidence>
<organism evidence="6 7">
    <name type="scientific">Fimbriiglobus ruber</name>
    <dbReference type="NCBI Taxonomy" id="1908690"/>
    <lineage>
        <taxon>Bacteria</taxon>
        <taxon>Pseudomonadati</taxon>
        <taxon>Planctomycetota</taxon>
        <taxon>Planctomycetia</taxon>
        <taxon>Gemmatales</taxon>
        <taxon>Gemmataceae</taxon>
        <taxon>Fimbriiglobus</taxon>
    </lineage>
</organism>
<dbReference type="GO" id="GO:0008184">
    <property type="term" value="F:glycogen phosphorylase activity"/>
    <property type="evidence" value="ECO:0007669"/>
    <property type="project" value="InterPro"/>
</dbReference>
<dbReference type="Proteomes" id="UP000214646">
    <property type="component" value="Unassembled WGS sequence"/>
</dbReference>
<evidence type="ECO:0000313" key="7">
    <source>
        <dbReference type="Proteomes" id="UP000214646"/>
    </source>
</evidence>
<dbReference type="PANTHER" id="PTHR42655:SF1">
    <property type="entry name" value="GLYCOGEN PHOSPHORYLASE"/>
    <property type="match status" value="1"/>
</dbReference>
<accession>A0A225E4U7</accession>
<dbReference type="NCBIfam" id="TIGR02094">
    <property type="entry name" value="more_P_ylases"/>
    <property type="match status" value="1"/>
</dbReference>
<reference evidence="7" key="1">
    <citation type="submission" date="2017-06" db="EMBL/GenBank/DDBJ databases">
        <title>Genome analysis of Fimbriiglobus ruber SP5, the first member of the order Planctomycetales with confirmed chitinolytic capability.</title>
        <authorList>
            <person name="Ravin N.V."/>
            <person name="Rakitin A.L."/>
            <person name="Ivanova A.A."/>
            <person name="Beletsky A.V."/>
            <person name="Kulichevskaya I.S."/>
            <person name="Mardanov A.V."/>
            <person name="Dedysh S.N."/>
        </authorList>
    </citation>
    <scope>NUCLEOTIDE SEQUENCE [LARGE SCALE GENOMIC DNA]</scope>
    <source>
        <strain evidence="7">SP5</strain>
    </source>
</reference>
<dbReference type="AlphaFoldDB" id="A0A225E4U7"/>
<protein>
    <submittedName>
        <fullName evidence="6">Glycogen phosphorylase</fullName>
    </submittedName>
</protein>
<sequence>MPGHSVRPYTVLPSLPKRLQPLQGLAYNLWWCWNADAVALFRRINPELFEALDHSPVRLLSSTEQTRFDELAGDDGFLAHMDRVAAALDHYLKAPTWFGEHFDADQDARIAYFSMEFGIHESVPVYSGGLGVLAGDHLKSASDLGLPLSGVGLMYREGYFRQYLNVDGWQQERYPENDFFNLPLIAELGTDGTPIIVSAPLPGRDVLLRVWRIQVGRIPLYLLDANIPQNRPEDRGITAQLYGGDQHTRIQQEIILGIGGLRALRALGKEPTVCHMNEGHAAFVGLERIRLLMEEKKLDLATAMEVVKAGTCFTTHTPVPAGNDAFPPQMIDQYLGGYVQLLGTDRQTFFGLGRQHPQNDGEPFGMTVLALKLANTSNGVSALHGTVSRKMWTDIWPTLPTSEVPIGSITNGVHTQSWLAPEMDQLFDRYLGVQWEAKPTDFAVWKKIENIPDAELWRTHERCRERLIAFARSRLKSQLRRRGAPPSEIQAADEVLDPDALTIGFARRFATYKRGDLVFRDAARLAAIVNNAKAPVQIVFAGKAHPKDNGGKELIAKVVQQARRPEFRHRIVFLEDYDMNVARYMVHGVDVWLNNPRRPLEASGTSGMKAAANGALNLSILDGWWVEGCDGDNGWAIGAGEEYTDLHYQDDVESRALYDLIERDITPLFYQRGTTGCPAGGSGG</sequence>
<keyword evidence="4" id="KW-0663">Pyridoxal phosphate</keyword>
<dbReference type="PIRSF" id="PIRSF000460">
    <property type="entry name" value="Pprylas_GlgP"/>
    <property type="match status" value="1"/>
</dbReference>
<gene>
    <name evidence="6" type="ORF">FRUB_03304</name>
</gene>
<dbReference type="EMBL" id="NIDE01000004">
    <property type="protein sequence ID" value="OWK43705.1"/>
    <property type="molecule type" value="Genomic_DNA"/>
</dbReference>